<evidence type="ECO:0000313" key="2">
    <source>
        <dbReference type="EMBL" id="CAG7719157.1"/>
    </source>
</evidence>
<protein>
    <recommendedName>
        <fullName evidence="1">DUF7869 domain-containing protein</fullName>
    </recommendedName>
</protein>
<keyword evidence="3" id="KW-1185">Reference proteome</keyword>
<organism evidence="2 3">
    <name type="scientific">Allacma fusca</name>
    <dbReference type="NCBI Taxonomy" id="39272"/>
    <lineage>
        <taxon>Eukaryota</taxon>
        <taxon>Metazoa</taxon>
        <taxon>Ecdysozoa</taxon>
        <taxon>Arthropoda</taxon>
        <taxon>Hexapoda</taxon>
        <taxon>Collembola</taxon>
        <taxon>Symphypleona</taxon>
        <taxon>Sminthuridae</taxon>
        <taxon>Allacma</taxon>
    </lineage>
</organism>
<dbReference type="Proteomes" id="UP000708208">
    <property type="component" value="Unassembled WGS sequence"/>
</dbReference>
<comment type="caution">
    <text evidence="2">The sequence shown here is derived from an EMBL/GenBank/DDBJ whole genome shotgun (WGS) entry which is preliminary data.</text>
</comment>
<proteinExistence type="predicted"/>
<sequence>MESAPPKKKFLSKAAVQHHNNACKRPMLLQQISDDEKAPRNNYPAAQHDEKYLFQTLLMSSEDAVPDQNSKARMKWSYKLPVMYCKVDVCQMTFRTTLDISDSQISRVQQRMVQNCEIFPRNMRGRHDIRPQRILDDTVDAIQAHLKSYNPIENHYSRNNFVLGNLQVIRVTLSTYSVRVPSVLDEEKSNLQTHMQQTKFTPQLSCSTAFYMRKFCTYNLCIHDESKNKGHMFLWNECDAKKGAHKVASCIYKFITRKYNPLQSGIKRSLVVWSDRCVGQNNNYTMLIFHRKLIQDNYFTDIYQKFMVSGHSYLSCDTDFALIENQMKNRFLKSPLEIPDILKIANMVTPFEVTEMTQSSFFDLKPLENYWKRPADLKVSHSLLFYQSTDSTQIFTKQSHSEDQAWEVFDIKLRSQMLDSAGIPQIDGKLKYHSLLTLKTGKQKDIAKLLKFLPALDKCFFQERIRLETDAELGDVDDEEVNLFGSPDVEL</sequence>
<dbReference type="PANTHER" id="PTHR10773">
    <property type="entry name" value="DNA-DIRECTED RNA POLYMERASES I, II, AND III SUBUNIT RPABC2"/>
    <property type="match status" value="1"/>
</dbReference>
<reference evidence="2" key="1">
    <citation type="submission" date="2021-06" db="EMBL/GenBank/DDBJ databases">
        <authorList>
            <person name="Hodson N. C."/>
            <person name="Mongue J. A."/>
            <person name="Jaron S. K."/>
        </authorList>
    </citation>
    <scope>NUCLEOTIDE SEQUENCE</scope>
</reference>
<dbReference type="Pfam" id="PF25273">
    <property type="entry name" value="DUF7869"/>
    <property type="match status" value="1"/>
</dbReference>
<name>A0A8J2JJ13_9HEXA</name>
<accession>A0A8J2JJ13</accession>
<evidence type="ECO:0000313" key="3">
    <source>
        <dbReference type="Proteomes" id="UP000708208"/>
    </source>
</evidence>
<dbReference type="OrthoDB" id="6753340at2759"/>
<dbReference type="EMBL" id="CAJVCH010059074">
    <property type="protein sequence ID" value="CAG7719157.1"/>
    <property type="molecule type" value="Genomic_DNA"/>
</dbReference>
<gene>
    <name evidence="2" type="ORF">AFUS01_LOCUS8497</name>
</gene>
<dbReference type="AlphaFoldDB" id="A0A8J2JJ13"/>
<dbReference type="InterPro" id="IPR057191">
    <property type="entry name" value="DUF7869"/>
</dbReference>
<evidence type="ECO:0000259" key="1">
    <source>
        <dbReference type="Pfam" id="PF25273"/>
    </source>
</evidence>
<feature type="domain" description="DUF7869" evidence="1">
    <location>
        <begin position="229"/>
        <end position="400"/>
    </location>
</feature>
<dbReference type="PANTHER" id="PTHR10773:SF19">
    <property type="match status" value="1"/>
</dbReference>